<feature type="domain" description="AAA+ ATPase" evidence="13">
    <location>
        <begin position="216"/>
        <end position="375"/>
    </location>
</feature>
<proteinExistence type="inferred from homology"/>
<evidence type="ECO:0000259" key="13">
    <source>
        <dbReference type="SMART" id="SM00382"/>
    </source>
</evidence>
<evidence type="ECO:0000256" key="3">
    <source>
        <dbReference type="ARBA" id="ARBA00022692"/>
    </source>
</evidence>
<accession>A0ABR0KQF6</accession>
<keyword evidence="8" id="KW-1133">Transmembrane helix</keyword>
<organism evidence="14 15">
    <name type="scientific">Lithohypha guttulata</name>
    <dbReference type="NCBI Taxonomy" id="1690604"/>
    <lineage>
        <taxon>Eukaryota</taxon>
        <taxon>Fungi</taxon>
        <taxon>Dikarya</taxon>
        <taxon>Ascomycota</taxon>
        <taxon>Pezizomycotina</taxon>
        <taxon>Eurotiomycetes</taxon>
        <taxon>Chaetothyriomycetidae</taxon>
        <taxon>Chaetothyriales</taxon>
        <taxon>Trichomeriaceae</taxon>
        <taxon>Lithohypha</taxon>
    </lineage>
</organism>
<comment type="similarity">
    <text evidence="2">Belongs to the AAA ATPase family. BCS1 subfamily.</text>
</comment>
<keyword evidence="10" id="KW-0472">Membrane</keyword>
<sequence length="510" mass="56770">MAAPLRNASAAFGLQPLNTIGLLGLPNYILRNFAPSMVAKAAKNPRLAKTVRLFTSAVAAMVALLRIRGETLSSAKRSQRILRCGNKTDRNICYTEAEGTQYFWHGWRLFRLDVAEYKGHYFSKWDYAISTFGFSNQPVKDLLDETWKAYIKGHASKHTYIWNVQDGNWAWLANRPIRPLDTIDLDDSVKETLVKDLQNYMLPDAEARYISHGIPYRRGYLLHGPPGTGKTSLSLAIAGHFDIDLYVMSLADPGLTDAKLAQLFGSLAKPSVLLLQDIDSAGLEREVVGTPQLLHDRREGGPENSEYKGDVKEFPTNGKPKMTRITLSGLLNALDGVAAPDGCIRIMTTNYPENLDPALTRPGRVGYKLAFQYISEGTARKMFMRLYSEVEGHDLEELSHKFATKLPNRLVSPAELQGYLLEHMGLPELAVSELESWVEKILKERWAKLDDAFKENVAKLVDGADKVPSNDESPSLDSTANQNPSSLRWLKMQVVGAYNALTTSAGDVPR</sequence>
<evidence type="ECO:0000313" key="14">
    <source>
        <dbReference type="EMBL" id="KAK5102180.1"/>
    </source>
</evidence>
<reference evidence="14 15" key="1">
    <citation type="submission" date="2023-08" db="EMBL/GenBank/DDBJ databases">
        <title>Black Yeasts Isolated from many extreme environments.</title>
        <authorList>
            <person name="Coleine C."/>
            <person name="Stajich J.E."/>
            <person name="Selbmann L."/>
        </authorList>
    </citation>
    <scope>NUCLEOTIDE SEQUENCE [LARGE SCALE GENOMIC DNA]</scope>
    <source>
        <strain evidence="14 15">CCFEE 5885</strain>
    </source>
</reference>
<dbReference type="Pfam" id="PF00004">
    <property type="entry name" value="AAA"/>
    <property type="match status" value="2"/>
</dbReference>
<evidence type="ECO:0000313" key="15">
    <source>
        <dbReference type="Proteomes" id="UP001345013"/>
    </source>
</evidence>
<evidence type="ECO:0000256" key="4">
    <source>
        <dbReference type="ARBA" id="ARBA00022741"/>
    </source>
</evidence>
<name>A0ABR0KQF6_9EURO</name>
<dbReference type="InterPro" id="IPR003593">
    <property type="entry name" value="AAA+_ATPase"/>
</dbReference>
<keyword evidence="7" id="KW-0067">ATP-binding</keyword>
<evidence type="ECO:0000256" key="11">
    <source>
        <dbReference type="ARBA" id="ARBA00048778"/>
    </source>
</evidence>
<feature type="compositionally biased region" description="Basic and acidic residues" evidence="12">
    <location>
        <begin position="295"/>
        <end position="313"/>
    </location>
</feature>
<dbReference type="Pfam" id="PF25426">
    <property type="entry name" value="AAA_lid_BCS1"/>
    <property type="match status" value="1"/>
</dbReference>
<dbReference type="EMBL" id="JAVRRG010000003">
    <property type="protein sequence ID" value="KAK5102180.1"/>
    <property type="molecule type" value="Genomic_DNA"/>
</dbReference>
<comment type="catalytic activity">
    <reaction evidence="11">
        <text>ATP + H2O = ADP + phosphate + H(+)</text>
        <dbReference type="Rhea" id="RHEA:13065"/>
        <dbReference type="ChEBI" id="CHEBI:15377"/>
        <dbReference type="ChEBI" id="CHEBI:15378"/>
        <dbReference type="ChEBI" id="CHEBI:30616"/>
        <dbReference type="ChEBI" id="CHEBI:43474"/>
        <dbReference type="ChEBI" id="CHEBI:456216"/>
    </reaction>
    <physiologicalReaction direction="left-to-right" evidence="11">
        <dbReference type="Rhea" id="RHEA:13066"/>
    </physiologicalReaction>
</comment>
<dbReference type="InterPro" id="IPR003959">
    <property type="entry name" value="ATPase_AAA_core"/>
</dbReference>
<dbReference type="SMART" id="SM00382">
    <property type="entry name" value="AAA"/>
    <property type="match status" value="1"/>
</dbReference>
<dbReference type="Pfam" id="PF08740">
    <property type="entry name" value="BCS1_N"/>
    <property type="match status" value="1"/>
</dbReference>
<dbReference type="PANTHER" id="PTHR23070">
    <property type="entry name" value="BCS1 AAA-TYPE ATPASE"/>
    <property type="match status" value="1"/>
</dbReference>
<dbReference type="SUPFAM" id="SSF52540">
    <property type="entry name" value="P-loop containing nucleoside triphosphate hydrolases"/>
    <property type="match status" value="1"/>
</dbReference>
<evidence type="ECO:0000256" key="9">
    <source>
        <dbReference type="ARBA" id="ARBA00023128"/>
    </source>
</evidence>
<keyword evidence="4" id="KW-0547">Nucleotide-binding</keyword>
<feature type="region of interest" description="Disordered" evidence="12">
    <location>
        <begin position="295"/>
        <end position="315"/>
    </location>
</feature>
<protein>
    <recommendedName>
        <fullName evidence="13">AAA+ ATPase domain-containing protein</fullName>
    </recommendedName>
</protein>
<evidence type="ECO:0000256" key="5">
    <source>
        <dbReference type="ARBA" id="ARBA00022792"/>
    </source>
</evidence>
<evidence type="ECO:0000256" key="8">
    <source>
        <dbReference type="ARBA" id="ARBA00022989"/>
    </source>
</evidence>
<feature type="region of interest" description="Disordered" evidence="12">
    <location>
        <begin position="464"/>
        <end position="483"/>
    </location>
</feature>
<feature type="compositionally biased region" description="Polar residues" evidence="12">
    <location>
        <begin position="470"/>
        <end position="483"/>
    </location>
</feature>
<dbReference type="InterPro" id="IPR027417">
    <property type="entry name" value="P-loop_NTPase"/>
</dbReference>
<keyword evidence="9" id="KW-0496">Mitochondrion</keyword>
<evidence type="ECO:0000256" key="7">
    <source>
        <dbReference type="ARBA" id="ARBA00022840"/>
    </source>
</evidence>
<dbReference type="Proteomes" id="UP001345013">
    <property type="component" value="Unassembled WGS sequence"/>
</dbReference>
<dbReference type="InterPro" id="IPR057495">
    <property type="entry name" value="AAA_lid_BCS1"/>
</dbReference>
<gene>
    <name evidence="14" type="ORF">LTR24_000412</name>
</gene>
<evidence type="ECO:0000256" key="2">
    <source>
        <dbReference type="ARBA" id="ARBA00007448"/>
    </source>
</evidence>
<keyword evidence="5" id="KW-0999">Mitochondrion inner membrane</keyword>
<dbReference type="InterPro" id="IPR014851">
    <property type="entry name" value="BCS1_N"/>
</dbReference>
<keyword evidence="15" id="KW-1185">Reference proteome</keyword>
<evidence type="ECO:0000256" key="10">
    <source>
        <dbReference type="ARBA" id="ARBA00023136"/>
    </source>
</evidence>
<keyword evidence="3" id="KW-0812">Transmembrane</keyword>
<evidence type="ECO:0000256" key="1">
    <source>
        <dbReference type="ARBA" id="ARBA00004434"/>
    </source>
</evidence>
<dbReference type="Gene3D" id="3.40.50.300">
    <property type="entry name" value="P-loop containing nucleotide triphosphate hydrolases"/>
    <property type="match status" value="1"/>
</dbReference>
<dbReference type="InterPro" id="IPR050747">
    <property type="entry name" value="Mitochondrial_chaperone_BCS1"/>
</dbReference>
<evidence type="ECO:0000256" key="12">
    <source>
        <dbReference type="SAM" id="MobiDB-lite"/>
    </source>
</evidence>
<comment type="subcellular location">
    <subcellularLocation>
        <location evidence="1">Mitochondrion inner membrane</location>
        <topology evidence="1">Single-pass membrane protein</topology>
    </subcellularLocation>
</comment>
<evidence type="ECO:0000256" key="6">
    <source>
        <dbReference type="ARBA" id="ARBA00022801"/>
    </source>
</evidence>
<comment type="caution">
    <text evidence="14">The sequence shown here is derived from an EMBL/GenBank/DDBJ whole genome shotgun (WGS) entry which is preliminary data.</text>
</comment>
<keyword evidence="6" id="KW-0378">Hydrolase</keyword>